<dbReference type="Proteomes" id="UP000039046">
    <property type="component" value="Unassembled WGS sequence"/>
</dbReference>
<name>A0A0A1TP66_9HYPO</name>
<dbReference type="PROSITE" id="PS00028">
    <property type="entry name" value="ZINC_FINGER_C2H2_1"/>
    <property type="match status" value="2"/>
</dbReference>
<feature type="region of interest" description="Disordered" evidence="7">
    <location>
        <begin position="181"/>
        <end position="227"/>
    </location>
</feature>
<feature type="region of interest" description="Disordered" evidence="7">
    <location>
        <begin position="1"/>
        <end position="51"/>
    </location>
</feature>
<dbReference type="FunFam" id="3.30.160.60:FF:000446">
    <property type="entry name" value="Zinc finger protein"/>
    <property type="match status" value="1"/>
</dbReference>
<keyword evidence="1" id="KW-0479">Metal-binding</keyword>
<keyword evidence="10" id="KW-1185">Reference proteome</keyword>
<dbReference type="Pfam" id="PF00096">
    <property type="entry name" value="zf-C2H2"/>
    <property type="match status" value="1"/>
</dbReference>
<feature type="region of interest" description="Disordered" evidence="7">
    <location>
        <begin position="339"/>
        <end position="505"/>
    </location>
</feature>
<feature type="region of interest" description="Disordered" evidence="7">
    <location>
        <begin position="67"/>
        <end position="99"/>
    </location>
</feature>
<dbReference type="SUPFAM" id="SSF57667">
    <property type="entry name" value="beta-beta-alpha zinc fingers"/>
    <property type="match status" value="2"/>
</dbReference>
<feature type="compositionally biased region" description="Basic and acidic residues" evidence="7">
    <location>
        <begin position="76"/>
        <end position="87"/>
    </location>
</feature>
<evidence type="ECO:0000256" key="3">
    <source>
        <dbReference type="ARBA" id="ARBA00022771"/>
    </source>
</evidence>
<feature type="compositionally biased region" description="Polar residues" evidence="7">
    <location>
        <begin position="380"/>
        <end position="434"/>
    </location>
</feature>
<dbReference type="GO" id="GO:1990837">
    <property type="term" value="F:sequence-specific double-stranded DNA binding"/>
    <property type="evidence" value="ECO:0007669"/>
    <property type="project" value="UniProtKB-ARBA"/>
</dbReference>
<dbReference type="InterPro" id="IPR050331">
    <property type="entry name" value="Zinc_finger"/>
</dbReference>
<dbReference type="InterPro" id="IPR036236">
    <property type="entry name" value="Znf_C2H2_sf"/>
</dbReference>
<dbReference type="Gene3D" id="3.30.160.60">
    <property type="entry name" value="Classic Zinc Finger"/>
    <property type="match status" value="3"/>
</dbReference>
<proteinExistence type="predicted"/>
<evidence type="ECO:0000259" key="8">
    <source>
        <dbReference type="PROSITE" id="PS50157"/>
    </source>
</evidence>
<feature type="compositionally biased region" description="Polar residues" evidence="7">
    <location>
        <begin position="1"/>
        <end position="22"/>
    </location>
</feature>
<dbReference type="SMART" id="SM00355">
    <property type="entry name" value="ZnF_C2H2"/>
    <property type="match status" value="3"/>
</dbReference>
<evidence type="ECO:0000256" key="7">
    <source>
        <dbReference type="SAM" id="MobiDB-lite"/>
    </source>
</evidence>
<dbReference type="GO" id="GO:0005634">
    <property type="term" value="C:nucleus"/>
    <property type="evidence" value="ECO:0007669"/>
    <property type="project" value="TreeGrafter"/>
</dbReference>
<evidence type="ECO:0000256" key="1">
    <source>
        <dbReference type="ARBA" id="ARBA00022723"/>
    </source>
</evidence>
<dbReference type="AlphaFoldDB" id="A0A0A1TP66"/>
<keyword evidence="2" id="KW-0677">Repeat</keyword>
<organism evidence="9 10">
    <name type="scientific">[Torrubiella] hemipterigena</name>
    <dbReference type="NCBI Taxonomy" id="1531966"/>
    <lineage>
        <taxon>Eukaryota</taxon>
        <taxon>Fungi</taxon>
        <taxon>Dikarya</taxon>
        <taxon>Ascomycota</taxon>
        <taxon>Pezizomycotina</taxon>
        <taxon>Sordariomycetes</taxon>
        <taxon>Hypocreomycetidae</taxon>
        <taxon>Hypocreales</taxon>
        <taxon>Clavicipitaceae</taxon>
        <taxon>Clavicipitaceae incertae sedis</taxon>
        <taxon>'Torrubiella' clade</taxon>
    </lineage>
</organism>
<keyword evidence="4" id="KW-0862">Zinc</keyword>
<accession>A0A0A1TP66</accession>
<feature type="coiled-coil region" evidence="6">
    <location>
        <begin position="516"/>
        <end position="543"/>
    </location>
</feature>
<gene>
    <name evidence="9" type="ORF">VHEMI08987</name>
</gene>
<dbReference type="OrthoDB" id="8117402at2759"/>
<feature type="domain" description="C2H2-type" evidence="8">
    <location>
        <begin position="256"/>
        <end position="283"/>
    </location>
</feature>
<dbReference type="EMBL" id="CDHN01000005">
    <property type="protein sequence ID" value="CEJ93395.1"/>
    <property type="molecule type" value="Genomic_DNA"/>
</dbReference>
<dbReference type="PANTHER" id="PTHR16515">
    <property type="entry name" value="PR DOMAIN ZINC FINGER PROTEIN"/>
    <property type="match status" value="1"/>
</dbReference>
<dbReference type="GO" id="GO:0010468">
    <property type="term" value="P:regulation of gene expression"/>
    <property type="evidence" value="ECO:0007669"/>
    <property type="project" value="TreeGrafter"/>
</dbReference>
<sequence length="562" mass="58733">MASSDNVPTTTPSAAPSVQTAAATLAPGHDSTKPSNKRPLQDDATIEPLSSPTKAARLALATFPLLPPLTGAAALEDQRRRDAERQHSPPPTSQNPSHAAITSLMSIDAISRPSDAPILAPAIMDPSPKAVSALTAAANAAARIDDHIVASPESTGPEITESPTPMEVDKGEHADQIAGQESRPALSATSYPGSLHASAHMPEPAARHMSYPDPQMQGSPTPTGSKKHKCPFCQTEFTRHHNLKSHLLTHSQEKPYVCTECQMRFRRLHDLKRHGKLHSGEKPHICPKCDRKFARGDALARHAKGAGGCAGRRSSMGSFADEADLDGSMMDADESTISAVGYGAGDDDAARRQSVPGGGHGSHDQYSVQSRTYPPAGPRPTTTGMYAPQAPSQGSTSAGSSIPNSLTSHATGTSISSTGAANSSANVYSQSGMTESPKALSPVLASHEPPRPRSPANGRRPTDITSPHSASRPKLPGLAQSGFPPPSTNNYGHGRSPGGESGNMFAQSDPSVWAYIQGLEDKIKMLSEKVTSLDQEVVGLKRQLDTRDAVAVAAAAVSAPTV</sequence>
<keyword evidence="6" id="KW-0175">Coiled coil</keyword>
<dbReference type="FunFam" id="3.30.160.60:FF:000303">
    <property type="entry name" value="Zinc finger protein 41"/>
    <property type="match status" value="1"/>
</dbReference>
<evidence type="ECO:0000256" key="2">
    <source>
        <dbReference type="ARBA" id="ARBA00022737"/>
    </source>
</evidence>
<evidence type="ECO:0000313" key="9">
    <source>
        <dbReference type="EMBL" id="CEJ93395.1"/>
    </source>
</evidence>
<keyword evidence="3 5" id="KW-0863">Zinc-finger</keyword>
<dbReference type="PROSITE" id="PS50157">
    <property type="entry name" value="ZINC_FINGER_C2H2_2"/>
    <property type="match status" value="2"/>
</dbReference>
<dbReference type="PANTHER" id="PTHR16515:SF58">
    <property type="entry name" value="ZINC FINGER PROTEIN 22"/>
    <property type="match status" value="1"/>
</dbReference>
<evidence type="ECO:0000313" key="10">
    <source>
        <dbReference type="Proteomes" id="UP000039046"/>
    </source>
</evidence>
<dbReference type="STRING" id="1531966.A0A0A1TP66"/>
<dbReference type="HOGENOM" id="CLU_013258_0_1_1"/>
<evidence type="ECO:0000256" key="4">
    <source>
        <dbReference type="ARBA" id="ARBA00022833"/>
    </source>
</evidence>
<reference evidence="9 10" key="1">
    <citation type="journal article" date="2015" name="Genome Announc.">
        <title>Draft Genome Sequence and Gene Annotation of the Entomopathogenic Fungus Verticillium hemipterigenum.</title>
        <authorList>
            <person name="Horn F."/>
            <person name="Habel A."/>
            <person name="Scharf D.H."/>
            <person name="Dworschak J."/>
            <person name="Brakhage A.A."/>
            <person name="Guthke R."/>
            <person name="Hertweck C."/>
            <person name="Linde J."/>
        </authorList>
    </citation>
    <scope>NUCLEOTIDE SEQUENCE [LARGE SCALE GENOMIC DNA]</scope>
</reference>
<dbReference type="InterPro" id="IPR013087">
    <property type="entry name" value="Znf_C2H2_type"/>
</dbReference>
<evidence type="ECO:0000256" key="6">
    <source>
        <dbReference type="SAM" id="Coils"/>
    </source>
</evidence>
<protein>
    <submittedName>
        <fullName evidence="9">Putative Zinc finger protein 740</fullName>
    </submittedName>
</protein>
<dbReference type="GO" id="GO:0008270">
    <property type="term" value="F:zinc ion binding"/>
    <property type="evidence" value="ECO:0007669"/>
    <property type="project" value="UniProtKB-KW"/>
</dbReference>
<evidence type="ECO:0000256" key="5">
    <source>
        <dbReference type="PROSITE-ProRule" id="PRU00042"/>
    </source>
</evidence>
<feature type="domain" description="C2H2-type" evidence="8">
    <location>
        <begin position="228"/>
        <end position="255"/>
    </location>
</feature>